<evidence type="ECO:0000256" key="7">
    <source>
        <dbReference type="RuleBase" id="RU363053"/>
    </source>
</evidence>
<comment type="similarity">
    <text evidence="2 7">Belongs to the peroxisomal membrane protein PXMP2/4 family.</text>
</comment>
<name>A0AA85J0A5_TRIRE</name>
<keyword evidence="8" id="KW-1185">Reference proteome</keyword>
<keyword evidence="5" id="KW-0472">Membrane</keyword>
<dbReference type="PANTHER" id="PTHR11266">
    <property type="entry name" value="PEROXISOMAL MEMBRANE PROTEIN 2, PXMP2 MPV17"/>
    <property type="match status" value="1"/>
</dbReference>
<evidence type="ECO:0000256" key="6">
    <source>
        <dbReference type="ARBA" id="ARBA00049743"/>
    </source>
</evidence>
<dbReference type="Pfam" id="PF04117">
    <property type="entry name" value="Mpv17_PMP22"/>
    <property type="match status" value="1"/>
</dbReference>
<dbReference type="InterPro" id="IPR007248">
    <property type="entry name" value="Mpv17_PMP22"/>
</dbReference>
<accession>A0AA85J0A5</accession>
<evidence type="ECO:0000313" key="8">
    <source>
        <dbReference type="Proteomes" id="UP000050795"/>
    </source>
</evidence>
<reference evidence="8" key="1">
    <citation type="submission" date="2022-06" db="EMBL/GenBank/DDBJ databases">
        <authorList>
            <person name="Berger JAMES D."/>
            <person name="Berger JAMES D."/>
        </authorList>
    </citation>
    <scope>NUCLEOTIDE SEQUENCE [LARGE SCALE GENOMIC DNA]</scope>
</reference>
<evidence type="ECO:0000256" key="4">
    <source>
        <dbReference type="ARBA" id="ARBA00022989"/>
    </source>
</evidence>
<evidence type="ECO:0000256" key="1">
    <source>
        <dbReference type="ARBA" id="ARBA00004141"/>
    </source>
</evidence>
<keyword evidence="3" id="KW-0812">Transmembrane</keyword>
<dbReference type="AlphaFoldDB" id="A0AA85J0A5"/>
<evidence type="ECO:0000313" key="9">
    <source>
        <dbReference type="WBParaSite" id="TREG1_124150.1"/>
    </source>
</evidence>
<proteinExistence type="inferred from homology"/>
<evidence type="ECO:0000256" key="2">
    <source>
        <dbReference type="ARBA" id="ARBA00006824"/>
    </source>
</evidence>
<dbReference type="GO" id="GO:0016020">
    <property type="term" value="C:membrane"/>
    <property type="evidence" value="ECO:0007669"/>
    <property type="project" value="UniProtKB-SubCell"/>
</dbReference>
<dbReference type="Proteomes" id="UP000050795">
    <property type="component" value="Unassembled WGS sequence"/>
</dbReference>
<sequence length="241" mass="27302">MTSSKPCEKANCRVARAPLFYRAHVYNPYVKNILIGGGLMVLGEICAQSIKMVYAPSEPTEHKTTSSSDTDVGMEAKKVRKSWVEIVRSYDPKMIARQGAIGSFQGLYQYIYYSWLDKALIGASLSVVVKKVLLDELFLGPISLVIFFTYNGFCDTFTATGAIDRCYHSFIPGYLSDLAFWPLLQTINFAFVPTAYRVLYVAFFTSIWNTYLCFFNARMSANTSQHNEDKEENSQLQKKIK</sequence>
<comment type="subcellular location">
    <subcellularLocation>
        <location evidence="1">Membrane</location>
        <topology evidence="1">Multi-pass membrane protein</topology>
    </subcellularLocation>
</comment>
<evidence type="ECO:0000256" key="5">
    <source>
        <dbReference type="ARBA" id="ARBA00023136"/>
    </source>
</evidence>
<protein>
    <recommendedName>
        <fullName evidence="6">Mitochondrial inner membrane protein Mpv17</fullName>
    </recommendedName>
</protein>
<evidence type="ECO:0000256" key="3">
    <source>
        <dbReference type="ARBA" id="ARBA00022692"/>
    </source>
</evidence>
<dbReference type="PANTHER" id="PTHR11266:SF17">
    <property type="entry name" value="PROTEIN MPV17"/>
    <property type="match status" value="1"/>
</dbReference>
<dbReference type="WBParaSite" id="TREG1_124150.1">
    <property type="protein sequence ID" value="TREG1_124150.1"/>
    <property type="gene ID" value="TREG1_124150"/>
</dbReference>
<dbReference type="GO" id="GO:0005737">
    <property type="term" value="C:cytoplasm"/>
    <property type="evidence" value="ECO:0007669"/>
    <property type="project" value="TreeGrafter"/>
</dbReference>
<reference evidence="9" key="2">
    <citation type="submission" date="2023-11" db="UniProtKB">
        <authorList>
            <consortium name="WormBaseParasite"/>
        </authorList>
    </citation>
    <scope>IDENTIFICATION</scope>
</reference>
<organism evidence="8 9">
    <name type="scientific">Trichobilharzia regenti</name>
    <name type="common">Nasal bird schistosome</name>
    <dbReference type="NCBI Taxonomy" id="157069"/>
    <lineage>
        <taxon>Eukaryota</taxon>
        <taxon>Metazoa</taxon>
        <taxon>Spiralia</taxon>
        <taxon>Lophotrochozoa</taxon>
        <taxon>Platyhelminthes</taxon>
        <taxon>Trematoda</taxon>
        <taxon>Digenea</taxon>
        <taxon>Strigeidida</taxon>
        <taxon>Schistosomatoidea</taxon>
        <taxon>Schistosomatidae</taxon>
        <taxon>Trichobilharzia</taxon>
    </lineage>
</organism>
<keyword evidence="4" id="KW-1133">Transmembrane helix</keyword>